<feature type="compositionally biased region" description="Polar residues" evidence="11">
    <location>
        <begin position="115"/>
        <end position="126"/>
    </location>
</feature>
<comment type="caution">
    <text evidence="13">The sequence shown here is derived from an EMBL/GenBank/DDBJ whole genome shotgun (WGS) entry which is preliminary data.</text>
</comment>
<evidence type="ECO:0000256" key="11">
    <source>
        <dbReference type="SAM" id="MobiDB-lite"/>
    </source>
</evidence>
<keyword evidence="5" id="KW-0862">Zinc</keyword>
<dbReference type="FunFam" id="3.30.160.60:FF:000125">
    <property type="entry name" value="Putative zinc finger protein 143"/>
    <property type="match status" value="1"/>
</dbReference>
<keyword evidence="2" id="KW-0479">Metal-binding</keyword>
<feature type="domain" description="C2H2-type" evidence="12">
    <location>
        <begin position="53"/>
        <end position="82"/>
    </location>
</feature>
<keyword evidence="14" id="KW-1185">Reference proteome</keyword>
<reference evidence="13 14" key="1">
    <citation type="submission" date="2016-07" db="EMBL/GenBank/DDBJ databases">
        <title>Pervasive Adenine N6-methylation of Active Genes in Fungi.</title>
        <authorList>
            <consortium name="DOE Joint Genome Institute"/>
            <person name="Mondo S.J."/>
            <person name="Dannebaum R.O."/>
            <person name="Kuo R.C."/>
            <person name="Labutti K."/>
            <person name="Haridas S."/>
            <person name="Kuo A."/>
            <person name="Salamov A."/>
            <person name="Ahrendt S.R."/>
            <person name="Lipzen A."/>
            <person name="Sullivan W."/>
            <person name="Andreopoulos W.B."/>
            <person name="Clum A."/>
            <person name="Lindquist E."/>
            <person name="Daum C."/>
            <person name="Ramamoorthy G.K."/>
            <person name="Gryganskyi A."/>
            <person name="Culley D."/>
            <person name="Magnuson J.K."/>
            <person name="James T.Y."/>
            <person name="O'Malley M.A."/>
            <person name="Stajich J.E."/>
            <person name="Spatafora J.W."/>
            <person name="Visel A."/>
            <person name="Grigoriev I.V."/>
        </authorList>
    </citation>
    <scope>NUCLEOTIDE SEQUENCE [LARGE SCALE GENOMIC DNA]</scope>
    <source>
        <strain evidence="13 14">NRRL 2496</strain>
    </source>
</reference>
<evidence type="ECO:0000256" key="3">
    <source>
        <dbReference type="ARBA" id="ARBA00022737"/>
    </source>
</evidence>
<proteinExistence type="predicted"/>
<evidence type="ECO:0000313" key="14">
    <source>
        <dbReference type="Proteomes" id="UP000242180"/>
    </source>
</evidence>
<sequence>MINPQPHQQRRQEDEPHEAENRHICIYPHCGWSFKRFEHLKRHMLVHTGERPHACPFPGCGKRFSRTDNLHAHHRTHLKKRARPKIIRQKKSKDLAKKPQEIPAEDMKQEHDTEQLPSSSPVTPDPQQLGYPSYTNTTSTGSSSGLPSSSSFMTPDLPLLFHNTPSSMPLGSAMDFSAFACGYPSPTDPQSHSQHHHHHHPQHQQPQQHPAVFLSSKWHPGGARGLGYL</sequence>
<dbReference type="InParanoid" id="A0A1X2HG30"/>
<dbReference type="Proteomes" id="UP000242180">
    <property type="component" value="Unassembled WGS sequence"/>
</dbReference>
<dbReference type="GO" id="GO:0031519">
    <property type="term" value="C:PcG protein complex"/>
    <property type="evidence" value="ECO:0007669"/>
    <property type="project" value="TreeGrafter"/>
</dbReference>
<dbReference type="PROSITE" id="PS00028">
    <property type="entry name" value="ZINC_FINGER_C2H2_1"/>
    <property type="match status" value="2"/>
</dbReference>
<dbReference type="GO" id="GO:0000981">
    <property type="term" value="F:DNA-binding transcription factor activity, RNA polymerase II-specific"/>
    <property type="evidence" value="ECO:0007669"/>
    <property type="project" value="TreeGrafter"/>
</dbReference>
<keyword evidence="3" id="KW-0677">Repeat</keyword>
<keyword evidence="8" id="KW-0804">Transcription</keyword>
<dbReference type="FunFam" id="3.30.160.60:FF:001228">
    <property type="entry name" value="Zinc finger protein 236"/>
    <property type="match status" value="1"/>
</dbReference>
<feature type="compositionally biased region" description="Basic and acidic residues" evidence="11">
    <location>
        <begin position="92"/>
        <end position="114"/>
    </location>
</feature>
<feature type="compositionally biased region" description="Low complexity" evidence="11">
    <location>
        <begin position="131"/>
        <end position="150"/>
    </location>
</feature>
<keyword evidence="4 10" id="KW-0863">Zinc-finger</keyword>
<dbReference type="GO" id="GO:0005667">
    <property type="term" value="C:transcription regulator complex"/>
    <property type="evidence" value="ECO:0007669"/>
    <property type="project" value="TreeGrafter"/>
</dbReference>
<name>A0A1X2HG30_SYNRA</name>
<protein>
    <recommendedName>
        <fullName evidence="12">C2H2-type domain-containing protein</fullName>
    </recommendedName>
</protein>
<feature type="domain" description="C2H2-type" evidence="12">
    <location>
        <begin position="23"/>
        <end position="52"/>
    </location>
</feature>
<comment type="subcellular location">
    <subcellularLocation>
        <location evidence="1">Nucleus</location>
    </subcellularLocation>
</comment>
<dbReference type="GO" id="GO:0000785">
    <property type="term" value="C:chromatin"/>
    <property type="evidence" value="ECO:0007669"/>
    <property type="project" value="TreeGrafter"/>
</dbReference>
<dbReference type="EMBL" id="MCGN01000004">
    <property type="protein sequence ID" value="ORY97881.1"/>
    <property type="molecule type" value="Genomic_DNA"/>
</dbReference>
<feature type="compositionally biased region" description="Basic residues" evidence="11">
    <location>
        <begin position="193"/>
        <end position="202"/>
    </location>
</feature>
<evidence type="ECO:0000256" key="2">
    <source>
        <dbReference type="ARBA" id="ARBA00022723"/>
    </source>
</evidence>
<evidence type="ECO:0000256" key="7">
    <source>
        <dbReference type="ARBA" id="ARBA00023125"/>
    </source>
</evidence>
<keyword evidence="6" id="KW-0805">Transcription regulation</keyword>
<dbReference type="GO" id="GO:0000978">
    <property type="term" value="F:RNA polymerase II cis-regulatory region sequence-specific DNA binding"/>
    <property type="evidence" value="ECO:0007669"/>
    <property type="project" value="TreeGrafter"/>
</dbReference>
<dbReference type="SUPFAM" id="SSF57667">
    <property type="entry name" value="beta-beta-alpha zinc fingers"/>
    <property type="match status" value="2"/>
</dbReference>
<dbReference type="InterPro" id="IPR036236">
    <property type="entry name" value="Znf_C2H2_sf"/>
</dbReference>
<evidence type="ECO:0000256" key="9">
    <source>
        <dbReference type="ARBA" id="ARBA00023242"/>
    </source>
</evidence>
<gene>
    <name evidence="13" type="ORF">BCR43DRAFT_490502</name>
</gene>
<dbReference type="Pfam" id="PF00096">
    <property type="entry name" value="zf-C2H2"/>
    <property type="match status" value="2"/>
</dbReference>
<dbReference type="InterPro" id="IPR013087">
    <property type="entry name" value="Znf_C2H2_type"/>
</dbReference>
<accession>A0A1X2HG30</accession>
<dbReference type="OrthoDB" id="6365676at2759"/>
<dbReference type="PROSITE" id="PS50157">
    <property type="entry name" value="ZINC_FINGER_C2H2_2"/>
    <property type="match status" value="2"/>
</dbReference>
<evidence type="ECO:0000256" key="1">
    <source>
        <dbReference type="ARBA" id="ARBA00004123"/>
    </source>
</evidence>
<feature type="region of interest" description="Disordered" evidence="11">
    <location>
        <begin position="72"/>
        <end position="150"/>
    </location>
</feature>
<dbReference type="Gene3D" id="3.30.160.60">
    <property type="entry name" value="Classic Zinc Finger"/>
    <property type="match status" value="2"/>
</dbReference>
<evidence type="ECO:0000313" key="13">
    <source>
        <dbReference type="EMBL" id="ORY97881.1"/>
    </source>
</evidence>
<feature type="compositionally biased region" description="Basic residues" evidence="11">
    <location>
        <begin position="72"/>
        <end position="91"/>
    </location>
</feature>
<dbReference type="AlphaFoldDB" id="A0A1X2HG30"/>
<keyword evidence="7" id="KW-0238">DNA-binding</keyword>
<evidence type="ECO:0000256" key="5">
    <source>
        <dbReference type="ARBA" id="ARBA00022833"/>
    </source>
</evidence>
<dbReference type="STRING" id="13706.A0A1X2HG30"/>
<feature type="region of interest" description="Disordered" evidence="11">
    <location>
        <begin position="185"/>
        <end position="210"/>
    </location>
</feature>
<evidence type="ECO:0000256" key="10">
    <source>
        <dbReference type="PROSITE-ProRule" id="PRU00042"/>
    </source>
</evidence>
<dbReference type="GO" id="GO:0008270">
    <property type="term" value="F:zinc ion binding"/>
    <property type="evidence" value="ECO:0007669"/>
    <property type="project" value="UniProtKB-KW"/>
</dbReference>
<evidence type="ECO:0000256" key="6">
    <source>
        <dbReference type="ARBA" id="ARBA00023015"/>
    </source>
</evidence>
<dbReference type="PANTHER" id="PTHR14003:SF19">
    <property type="entry name" value="YY2 TRANSCRIPTION FACTOR"/>
    <property type="match status" value="1"/>
</dbReference>
<evidence type="ECO:0000256" key="4">
    <source>
        <dbReference type="ARBA" id="ARBA00022771"/>
    </source>
</evidence>
<evidence type="ECO:0000256" key="8">
    <source>
        <dbReference type="ARBA" id="ARBA00023163"/>
    </source>
</evidence>
<dbReference type="PANTHER" id="PTHR14003">
    <property type="entry name" value="TRANSCRIPTIONAL REPRESSOR PROTEIN YY"/>
    <property type="match status" value="1"/>
</dbReference>
<keyword evidence="9" id="KW-0539">Nucleus</keyword>
<evidence type="ECO:0000259" key="12">
    <source>
        <dbReference type="PROSITE" id="PS50157"/>
    </source>
</evidence>
<organism evidence="13 14">
    <name type="scientific">Syncephalastrum racemosum</name>
    <name type="common">Filamentous fungus</name>
    <dbReference type="NCBI Taxonomy" id="13706"/>
    <lineage>
        <taxon>Eukaryota</taxon>
        <taxon>Fungi</taxon>
        <taxon>Fungi incertae sedis</taxon>
        <taxon>Mucoromycota</taxon>
        <taxon>Mucoromycotina</taxon>
        <taxon>Mucoromycetes</taxon>
        <taxon>Mucorales</taxon>
        <taxon>Syncephalastraceae</taxon>
        <taxon>Syncephalastrum</taxon>
    </lineage>
</organism>
<dbReference type="SMART" id="SM00355">
    <property type="entry name" value="ZnF_C2H2"/>
    <property type="match status" value="2"/>
</dbReference>